<accession>A0A9W7YA38</accession>
<dbReference type="Proteomes" id="UP001143981">
    <property type="component" value="Unassembled WGS sequence"/>
</dbReference>
<dbReference type="PROSITE" id="PS01174">
    <property type="entry name" value="LIPASE_GDXG_SER"/>
    <property type="match status" value="1"/>
</dbReference>
<dbReference type="EMBL" id="JANBOI010001246">
    <property type="protein sequence ID" value="KAJ1727052.1"/>
    <property type="molecule type" value="Genomic_DNA"/>
</dbReference>
<evidence type="ECO:0000256" key="2">
    <source>
        <dbReference type="ARBA" id="ARBA00022801"/>
    </source>
</evidence>
<evidence type="ECO:0000256" key="3">
    <source>
        <dbReference type="PROSITE-ProRule" id="PRU10038"/>
    </source>
</evidence>
<dbReference type="InterPro" id="IPR033140">
    <property type="entry name" value="Lipase_GDXG_put_SER_AS"/>
</dbReference>
<protein>
    <recommendedName>
        <fullName evidence="4">Alpha/beta hydrolase fold-3 domain-containing protein</fullName>
    </recommendedName>
</protein>
<keyword evidence="6" id="KW-1185">Reference proteome</keyword>
<evidence type="ECO:0000259" key="4">
    <source>
        <dbReference type="Pfam" id="PF07859"/>
    </source>
</evidence>
<feature type="active site" evidence="3">
    <location>
        <position position="223"/>
    </location>
</feature>
<dbReference type="GO" id="GO:0016787">
    <property type="term" value="F:hydrolase activity"/>
    <property type="evidence" value="ECO:0007669"/>
    <property type="project" value="UniProtKB-KW"/>
</dbReference>
<dbReference type="InterPro" id="IPR029058">
    <property type="entry name" value="AB_hydrolase_fold"/>
</dbReference>
<evidence type="ECO:0000313" key="5">
    <source>
        <dbReference type="EMBL" id="KAJ1727052.1"/>
    </source>
</evidence>
<sequence>MAPAPRDAALALAALASLATVFTMSTARYFLLGPDMPSWEYGVQLSRDVIRFLSRTSPTDPACAVVYQASNRYWPVFSQLLPKPSAVQTDSFAIPAYPLDDADLASAGVWAAKLTGVADASRNLTLPAESILASDAANVTDPATRGRAILYFHGGAYVSGSLESYRETHTRMSRASGLRVYGFEYRLAPAFQYPTQLYDAFCAFRHMRELGYADQDIIFAGDSAGGNLVLALWQLLRPPIPAMVLLSPRVDVTSSTPSWKTFAGIDVLDPYVISDPNSSIHQLLLPPGAELTPEVLGLLADPFIAPVHANLTGLPPTLVQVGTAEVMSDDIRAFVSRANAQNSTGPQGSVELQQYLEMFHVFQASPIVTPRVDRAWDAVGAFVRSLGST</sequence>
<dbReference type="Gene3D" id="3.40.50.1820">
    <property type="entry name" value="alpha/beta hydrolase"/>
    <property type="match status" value="1"/>
</dbReference>
<evidence type="ECO:0000256" key="1">
    <source>
        <dbReference type="ARBA" id="ARBA00010515"/>
    </source>
</evidence>
<dbReference type="InterPro" id="IPR050300">
    <property type="entry name" value="GDXG_lipolytic_enzyme"/>
</dbReference>
<comment type="caution">
    <text evidence="5">The sequence shown here is derived from an EMBL/GenBank/DDBJ whole genome shotgun (WGS) entry which is preliminary data.</text>
</comment>
<evidence type="ECO:0000313" key="6">
    <source>
        <dbReference type="Proteomes" id="UP001143981"/>
    </source>
</evidence>
<dbReference type="SUPFAM" id="SSF53474">
    <property type="entry name" value="alpha/beta-Hydrolases"/>
    <property type="match status" value="1"/>
</dbReference>
<dbReference type="Pfam" id="PF07859">
    <property type="entry name" value="Abhydrolase_3"/>
    <property type="match status" value="1"/>
</dbReference>
<dbReference type="PANTHER" id="PTHR48081">
    <property type="entry name" value="AB HYDROLASE SUPERFAMILY PROTEIN C4A8.06C"/>
    <property type="match status" value="1"/>
</dbReference>
<dbReference type="OrthoDB" id="408631at2759"/>
<comment type="similarity">
    <text evidence="1">Belongs to the 'GDXG' lipolytic enzyme family.</text>
</comment>
<dbReference type="PANTHER" id="PTHR48081:SF8">
    <property type="entry name" value="ALPHA_BETA HYDROLASE FOLD-3 DOMAIN-CONTAINING PROTEIN-RELATED"/>
    <property type="match status" value="1"/>
</dbReference>
<dbReference type="InterPro" id="IPR013094">
    <property type="entry name" value="AB_hydrolase_3"/>
</dbReference>
<dbReference type="AlphaFoldDB" id="A0A9W7YA38"/>
<organism evidence="5 6">
    <name type="scientific">Coemansia biformis</name>
    <dbReference type="NCBI Taxonomy" id="1286918"/>
    <lineage>
        <taxon>Eukaryota</taxon>
        <taxon>Fungi</taxon>
        <taxon>Fungi incertae sedis</taxon>
        <taxon>Zoopagomycota</taxon>
        <taxon>Kickxellomycotina</taxon>
        <taxon>Kickxellomycetes</taxon>
        <taxon>Kickxellales</taxon>
        <taxon>Kickxellaceae</taxon>
        <taxon>Coemansia</taxon>
    </lineage>
</organism>
<gene>
    <name evidence="5" type="ORF">LPJ61_004792</name>
</gene>
<feature type="domain" description="Alpha/beta hydrolase fold-3" evidence="4">
    <location>
        <begin position="149"/>
        <end position="363"/>
    </location>
</feature>
<reference evidence="5" key="1">
    <citation type="submission" date="2022-07" db="EMBL/GenBank/DDBJ databases">
        <title>Phylogenomic reconstructions and comparative analyses of Kickxellomycotina fungi.</title>
        <authorList>
            <person name="Reynolds N.K."/>
            <person name="Stajich J.E."/>
            <person name="Barry K."/>
            <person name="Grigoriev I.V."/>
            <person name="Crous P."/>
            <person name="Smith M.E."/>
        </authorList>
    </citation>
    <scope>NUCLEOTIDE SEQUENCE</scope>
    <source>
        <strain evidence="5">BCRC 34381</strain>
    </source>
</reference>
<keyword evidence="2" id="KW-0378">Hydrolase</keyword>
<name>A0A9W7YA38_9FUNG</name>
<proteinExistence type="inferred from homology"/>